<keyword evidence="4" id="KW-1185">Reference proteome</keyword>
<name>A0A1L7WM30_9HELO</name>
<organism evidence="3 4">
    <name type="scientific">Phialocephala subalpina</name>
    <dbReference type="NCBI Taxonomy" id="576137"/>
    <lineage>
        <taxon>Eukaryota</taxon>
        <taxon>Fungi</taxon>
        <taxon>Dikarya</taxon>
        <taxon>Ascomycota</taxon>
        <taxon>Pezizomycotina</taxon>
        <taxon>Leotiomycetes</taxon>
        <taxon>Helotiales</taxon>
        <taxon>Mollisiaceae</taxon>
        <taxon>Phialocephala</taxon>
        <taxon>Phialocephala fortinii species complex</taxon>
    </lineage>
</organism>
<reference evidence="3 4" key="1">
    <citation type="submission" date="2016-03" db="EMBL/GenBank/DDBJ databases">
        <authorList>
            <person name="Ploux O."/>
        </authorList>
    </citation>
    <scope>NUCLEOTIDE SEQUENCE [LARGE SCALE GENOMIC DNA]</scope>
    <source>
        <strain evidence="3 4">UAMH 11012</strain>
    </source>
</reference>
<feature type="domain" description="CorA-like transporter" evidence="2">
    <location>
        <begin position="152"/>
        <end position="280"/>
    </location>
</feature>
<sequence length="544" mass="61425">MPGDLSRSEMSSVRDQLEDSLICNINRRCQALWFRIIFPSPLIRFITPQCNPARLVRCDNEGRVERLGSLALVGGGSGGSAALAPASSRPLQYILQLRTYQLTKQFPHLHFILSSSIYQFTMDDPDVWPLPHKASEPIVSSLYHDVVGHGITLDEASPNLLGPAHTDIEACRVDKHGLESESIESYDDLEFYFGTTKSCHWDASEGSDDGAQSDHGAEAEIFFLRAKNSKGRLSITEPVLKCLFSKLQVFSSFANILTAFTIGEGNHSERRSGFYSSAISDMYSARVDQIGIELCYLLKNWTTYLKYLDISVEQIHSSLHSATVPKIAIGDLQNISTFADLLLRSTHVLKLNMEVFNMLSKESKRAEDLDSPDSYSRYRTLEWAIDSTFSETKLLREHAELVLNRAKGVQAMMRDLTAIRETESMQDIVKNTKREVGFKAEESTSSTLVDFRRIPIRDISQETPVVQEMKSVTLAMLLYLPLIFTSHVTSSHDGLIVVADDDMYFYLALTLPLLVVTLGAWYIWVWRARRQRRDSDIEENVKLE</sequence>
<accession>A0A1L7WM30</accession>
<dbReference type="Proteomes" id="UP000184330">
    <property type="component" value="Unassembled WGS sequence"/>
</dbReference>
<evidence type="ECO:0000256" key="1">
    <source>
        <dbReference type="SAM" id="Phobius"/>
    </source>
</evidence>
<dbReference type="Pfam" id="PF26616">
    <property type="entry name" value="CorA-like"/>
    <property type="match status" value="1"/>
</dbReference>
<evidence type="ECO:0000259" key="2">
    <source>
        <dbReference type="Pfam" id="PF26616"/>
    </source>
</evidence>
<evidence type="ECO:0000313" key="3">
    <source>
        <dbReference type="EMBL" id="CZR53833.1"/>
    </source>
</evidence>
<protein>
    <recommendedName>
        <fullName evidence="2">CorA-like transporter domain-containing protein</fullName>
    </recommendedName>
</protein>
<keyword evidence="1" id="KW-1133">Transmembrane helix</keyword>
<keyword evidence="1" id="KW-0472">Membrane</keyword>
<proteinExistence type="predicted"/>
<evidence type="ECO:0000313" key="4">
    <source>
        <dbReference type="Proteomes" id="UP000184330"/>
    </source>
</evidence>
<dbReference type="OrthoDB" id="5396681at2759"/>
<feature type="transmembrane region" description="Helical" evidence="1">
    <location>
        <begin position="503"/>
        <end position="525"/>
    </location>
</feature>
<dbReference type="InterPro" id="IPR058257">
    <property type="entry name" value="CorA-like_dom"/>
</dbReference>
<keyword evidence="1" id="KW-0812">Transmembrane</keyword>
<dbReference type="EMBL" id="FJOG01000004">
    <property type="protein sequence ID" value="CZR53833.1"/>
    <property type="molecule type" value="Genomic_DNA"/>
</dbReference>
<dbReference type="STRING" id="576137.A0A1L7WM30"/>
<gene>
    <name evidence="3" type="ORF">PAC_03715</name>
</gene>
<dbReference type="AlphaFoldDB" id="A0A1L7WM30"/>